<feature type="region of interest" description="Disordered" evidence="7">
    <location>
        <begin position="628"/>
        <end position="660"/>
    </location>
</feature>
<feature type="region of interest" description="Disordered" evidence="7">
    <location>
        <begin position="853"/>
        <end position="981"/>
    </location>
</feature>
<feature type="compositionally biased region" description="Basic and acidic residues" evidence="7">
    <location>
        <begin position="901"/>
        <end position="911"/>
    </location>
</feature>
<keyword evidence="5" id="KW-0539">Nucleus</keyword>
<accession>S8A888</accession>
<evidence type="ECO:0000256" key="1">
    <source>
        <dbReference type="ARBA" id="ARBA00004604"/>
    </source>
</evidence>
<feature type="compositionally biased region" description="Acidic residues" evidence="7">
    <location>
        <begin position="1144"/>
        <end position="1153"/>
    </location>
</feature>
<dbReference type="GO" id="GO:0030687">
    <property type="term" value="C:preribosome, large subunit precursor"/>
    <property type="evidence" value="ECO:0007669"/>
    <property type="project" value="TreeGrafter"/>
</dbReference>
<feature type="compositionally biased region" description="Polar residues" evidence="7">
    <location>
        <begin position="286"/>
        <end position="302"/>
    </location>
</feature>
<feature type="compositionally biased region" description="Basic and acidic residues" evidence="7">
    <location>
        <begin position="1393"/>
        <end position="1425"/>
    </location>
</feature>
<reference evidence="10" key="2">
    <citation type="submission" date="2013-04" db="EMBL/GenBank/DDBJ databases">
        <title>Genomic mechanisms accounting for the adaptation to parasitism in nematode-trapping fungi.</title>
        <authorList>
            <person name="Ahren D.G."/>
        </authorList>
    </citation>
    <scope>NUCLEOTIDE SEQUENCE [LARGE SCALE GENOMIC DNA]</scope>
    <source>
        <strain evidence="10">CBS 200.50</strain>
    </source>
</reference>
<comment type="similarity">
    <text evidence="2">Belongs to the EBP2 family.</text>
</comment>
<evidence type="ECO:0000256" key="7">
    <source>
        <dbReference type="SAM" id="MobiDB-lite"/>
    </source>
</evidence>
<protein>
    <recommendedName>
        <fullName evidence="8">RFTS domain-containing protein</fullName>
    </recommendedName>
</protein>
<feature type="region of interest" description="Disordered" evidence="7">
    <location>
        <begin position="1258"/>
        <end position="1322"/>
    </location>
</feature>
<feature type="compositionally biased region" description="Basic and acidic residues" evidence="7">
    <location>
        <begin position="1156"/>
        <end position="1170"/>
    </location>
</feature>
<dbReference type="EMBL" id="AQGS01000484">
    <property type="protein sequence ID" value="EPS39225.1"/>
    <property type="molecule type" value="Genomic_DNA"/>
</dbReference>
<feature type="region of interest" description="Disordered" evidence="7">
    <location>
        <begin position="1089"/>
        <end position="1114"/>
    </location>
</feature>
<keyword evidence="3" id="KW-0690">Ribosome biogenesis</keyword>
<feature type="compositionally biased region" description="Acidic residues" evidence="7">
    <location>
        <begin position="889"/>
        <end position="900"/>
    </location>
</feature>
<dbReference type="GO" id="GO:0034399">
    <property type="term" value="C:nuclear periphery"/>
    <property type="evidence" value="ECO:0007669"/>
    <property type="project" value="TreeGrafter"/>
</dbReference>
<feature type="compositionally biased region" description="Basic and acidic residues" evidence="7">
    <location>
        <begin position="309"/>
        <end position="328"/>
    </location>
</feature>
<comment type="caution">
    <text evidence="9">The sequence shown here is derived from an EMBL/GenBank/DDBJ whole genome shotgun (WGS) entry which is preliminary data.</text>
</comment>
<feature type="region of interest" description="Disordered" evidence="7">
    <location>
        <begin position="254"/>
        <end position="398"/>
    </location>
</feature>
<feature type="domain" description="RFTS" evidence="8">
    <location>
        <begin position="105"/>
        <end position="163"/>
    </location>
</feature>
<name>S8A888_DACHA</name>
<feature type="compositionally biased region" description="Basic and acidic residues" evidence="7">
    <location>
        <begin position="1099"/>
        <end position="1108"/>
    </location>
</feature>
<dbReference type="Pfam" id="PF12047">
    <property type="entry name" value="DNMT1-RFD"/>
    <property type="match status" value="1"/>
</dbReference>
<evidence type="ECO:0000256" key="5">
    <source>
        <dbReference type="ARBA" id="ARBA00023242"/>
    </source>
</evidence>
<proteinExistence type="inferred from homology"/>
<dbReference type="STRING" id="1284197.S8A888"/>
<feature type="compositionally biased region" description="Low complexity" evidence="7">
    <location>
        <begin position="1260"/>
        <end position="1271"/>
    </location>
</feature>
<dbReference type="InterPro" id="IPR022702">
    <property type="entry name" value="Cytosine_MeTrfase1_RFD"/>
</dbReference>
<feature type="region of interest" description="Disordered" evidence="7">
    <location>
        <begin position="1143"/>
        <end position="1229"/>
    </location>
</feature>
<comment type="subcellular location">
    <subcellularLocation>
        <location evidence="1">Nucleus</location>
        <location evidence="1">Nucleolus</location>
    </subcellularLocation>
</comment>
<feature type="compositionally biased region" description="Acidic residues" evidence="7">
    <location>
        <begin position="953"/>
        <end position="981"/>
    </location>
</feature>
<evidence type="ECO:0000313" key="9">
    <source>
        <dbReference type="EMBL" id="EPS39225.1"/>
    </source>
</evidence>
<feature type="compositionally biased region" description="Polar residues" evidence="7">
    <location>
        <begin position="1453"/>
        <end position="1462"/>
    </location>
</feature>
<evidence type="ECO:0000313" key="10">
    <source>
        <dbReference type="Proteomes" id="UP000015100"/>
    </source>
</evidence>
<evidence type="ECO:0000259" key="8">
    <source>
        <dbReference type="Pfam" id="PF12047"/>
    </source>
</evidence>
<keyword evidence="10" id="KW-1185">Reference proteome</keyword>
<dbReference type="PANTHER" id="PTHR13028">
    <property type="entry name" value="RRNA PROCESSING PROTEIN EBNA1-BINDING PROTEIN-RELATED"/>
    <property type="match status" value="1"/>
</dbReference>
<feature type="compositionally biased region" description="Low complexity" evidence="7">
    <location>
        <begin position="1199"/>
        <end position="1224"/>
    </location>
</feature>
<dbReference type="GO" id="GO:0042273">
    <property type="term" value="P:ribosomal large subunit biogenesis"/>
    <property type="evidence" value="ECO:0007669"/>
    <property type="project" value="TreeGrafter"/>
</dbReference>
<feature type="compositionally biased region" description="Low complexity" evidence="7">
    <location>
        <begin position="377"/>
        <end position="393"/>
    </location>
</feature>
<feature type="region of interest" description="Disordered" evidence="7">
    <location>
        <begin position="1365"/>
        <end position="1462"/>
    </location>
</feature>
<dbReference type="Pfam" id="PF05890">
    <property type="entry name" value="Ebp2"/>
    <property type="match status" value="1"/>
</dbReference>
<dbReference type="InterPro" id="IPR008610">
    <property type="entry name" value="Ebp2"/>
</dbReference>
<organism evidence="9 10">
    <name type="scientific">Dactylellina haptotyla (strain CBS 200.50)</name>
    <name type="common">Nematode-trapping fungus</name>
    <name type="synonym">Monacrosporium haptotylum</name>
    <dbReference type="NCBI Taxonomy" id="1284197"/>
    <lineage>
        <taxon>Eukaryota</taxon>
        <taxon>Fungi</taxon>
        <taxon>Dikarya</taxon>
        <taxon>Ascomycota</taxon>
        <taxon>Pezizomycotina</taxon>
        <taxon>Orbiliomycetes</taxon>
        <taxon>Orbiliales</taxon>
        <taxon>Orbiliaceae</taxon>
        <taxon>Dactylellina</taxon>
    </lineage>
</organism>
<feature type="compositionally biased region" description="Basic and acidic residues" evidence="7">
    <location>
        <begin position="254"/>
        <end position="264"/>
    </location>
</feature>
<dbReference type="Proteomes" id="UP000015100">
    <property type="component" value="Unassembled WGS sequence"/>
</dbReference>
<dbReference type="eggNOG" id="KOG3080">
    <property type="taxonomic scope" value="Eukaryota"/>
</dbReference>
<dbReference type="GO" id="GO:0006364">
    <property type="term" value="P:rRNA processing"/>
    <property type="evidence" value="ECO:0007669"/>
    <property type="project" value="TreeGrafter"/>
</dbReference>
<dbReference type="PANTHER" id="PTHR13028:SF0">
    <property type="entry name" value="RRNA-PROCESSING PROTEIN EBP2-RELATED"/>
    <property type="match status" value="1"/>
</dbReference>
<evidence type="ECO:0000256" key="2">
    <source>
        <dbReference type="ARBA" id="ARBA00007336"/>
    </source>
</evidence>
<feature type="compositionally biased region" description="Low complexity" evidence="7">
    <location>
        <begin position="1289"/>
        <end position="1322"/>
    </location>
</feature>
<evidence type="ECO:0000256" key="6">
    <source>
        <dbReference type="SAM" id="Coils"/>
    </source>
</evidence>
<feature type="region of interest" description="Disordered" evidence="7">
    <location>
        <begin position="433"/>
        <end position="493"/>
    </location>
</feature>
<feature type="compositionally biased region" description="Acidic residues" evidence="7">
    <location>
        <begin position="912"/>
        <end position="938"/>
    </location>
</feature>
<dbReference type="HOGENOM" id="CLU_250680_0_0_1"/>
<reference evidence="9 10" key="1">
    <citation type="journal article" date="2013" name="PLoS Genet.">
        <title>Genomic mechanisms accounting for the adaptation to parasitism in nematode-trapping fungi.</title>
        <authorList>
            <person name="Meerupati T."/>
            <person name="Andersson K.M."/>
            <person name="Friman E."/>
            <person name="Kumar D."/>
            <person name="Tunlid A."/>
            <person name="Ahren D."/>
        </authorList>
    </citation>
    <scope>NUCLEOTIDE SEQUENCE [LARGE SCALE GENOMIC DNA]</scope>
    <source>
        <strain evidence="9 10">CBS 200.50</strain>
    </source>
</reference>
<feature type="compositionally biased region" description="Acidic residues" evidence="7">
    <location>
        <begin position="871"/>
        <end position="882"/>
    </location>
</feature>
<evidence type="ECO:0000256" key="4">
    <source>
        <dbReference type="ARBA" id="ARBA00023054"/>
    </source>
</evidence>
<dbReference type="OrthoDB" id="5382953at2759"/>
<dbReference type="GO" id="GO:0005730">
    <property type="term" value="C:nucleolus"/>
    <property type="evidence" value="ECO:0007669"/>
    <property type="project" value="UniProtKB-SubCell"/>
</dbReference>
<sequence length="1462" mass="162131">MMELSVFAEQNPNHVHYMEWPTCDLYDAIVWSPKSSHENHLIDLLDVLEKGPFNVKGRIKSIPDELKEFGTATPATCNNSSETKLKSGPLTNARHITALKPDLVNHEIQIAKVRRWSIERCNDEKIIIWALGNAAWYGIHPAPEYREIYTTMLQKAAIYNFIIDRYGHLSSKGARIKTPMSQLYEEMAENPVLGSPENCGKLVITHRRFIMAQLLEETMHTKYKRTPFWTFMSENYADEIEEVQTTIIKVQHELENQDKRKADRLTTNNPIPSPEPPSPGRRIVTRTRSGTASSGESGNGTSSKRKSRDHSTDGRGSRRRKTNPEPRKPTLGKTIPMVRLAQKSRRSDRVLTPSSPIPESSLDSQERILLSGRTTRSAISSQASPYSSSTPTPMDTDVEAPGMEKVIIDKPAPKPVEPPLPKPSVDTLKELIKEKTNTVPASKLSRVPGSKKLSKSNSPPTKKVTRASAATTVPSPPATLKASKKTQKKAPTPAAAVIPLDENHPGYDDLRDQAISKLTQLHSLYQKCAKAENQTQSDYEKLMELADENAEWRRQHGLKPVYIDVIYATGYYTGEIKDSSFVRRVPGTEYLVDTTDWDFETVVELLQNVNRGTYFQELLQPVKEAKRNARVKGANPPGTVKAGRGRPRKVVAAPTPPPPQITITQESDGIETSMSGLKISSVPAGMSLNAVAAAARMETRWKCLGHDDKGNHCAFELEDATTLEGAKKAADHWRTCELRKHATEEALEKKKANIEQAQTVLRDQQVRDPWTNIDHLVNWLEGEARKSSASKLATPPIIDISKTSETNHAEISTKHQVLRFHPPTSSTYAYTMAKAKLREILAADKGKVPYVEKQKKLQKEARRKKRKVAEEAVEEEEDDSEEEKVNGEEGWEDESSDEEDVRVIDTSKIDDSDSDSEDDDEDDDEDEEEEDEDEEMEEATSNGKPKAPKPIENADEEDDDEEDDEDIPLSEISEEDEDPEADIIPRQKLTIDNHSALLSSHASISLPIKKSTPFSLHQTLTTANPVEIKDVHDDLTRELAFYTQALDAAKQGRALLLSEGVPFTRPTDYFAEMVKSEEHMGLIKDRMKEEAARKQASSDAKRQRDLKKFGKQVQVARLQERHKEKRDMLDKINILKRKRAGADLGDENEDDPFEIAIEKASKPTGRDRRNGNSTGGPNAKRQKKNDKFGFGGRKKFAKSGDAMSSGDMSSFSSKGMKKNSFGSGKKVKAPRLGKTTMPLLEASEVAALGLSPDEFPIFNSSTSSPSKAAAATRDRRIPQAGGQGGRTAVPTRRTNRTLTLATTTASMSSRSVSSTSSVSASPTLSASKFHFGGDDSSNFEVCIQVPSKRKLAVLQQYERFPEADVATKSVQTVTEAGDTMADSNNNNDDEAEAAEKRRRTETSAADEPGRDRLDLIDPHRGDESGKLSPAAAGNPESPNTERLDLAMEDSEPSLESSNAPTV</sequence>
<feature type="coiled-coil region" evidence="6">
    <location>
        <begin position="740"/>
        <end position="767"/>
    </location>
</feature>
<feature type="compositionally biased region" description="Low complexity" evidence="7">
    <location>
        <begin position="466"/>
        <end position="481"/>
    </location>
</feature>
<keyword evidence="4 6" id="KW-0175">Coiled coil</keyword>
<gene>
    <name evidence="9" type="ORF">H072_6999</name>
</gene>
<evidence type="ECO:0000256" key="3">
    <source>
        <dbReference type="ARBA" id="ARBA00022517"/>
    </source>
</evidence>
<feature type="compositionally biased region" description="Polar residues" evidence="7">
    <location>
        <begin position="352"/>
        <end position="363"/>
    </location>
</feature>